<evidence type="ECO:0000313" key="7">
    <source>
        <dbReference type="EMBL" id="TQI86491.1"/>
    </source>
</evidence>
<dbReference type="GO" id="GO:0000976">
    <property type="term" value="F:transcription cis-regulatory region binding"/>
    <property type="evidence" value="ECO:0007669"/>
    <property type="project" value="TreeGrafter"/>
</dbReference>
<dbReference type="Pfam" id="PF00126">
    <property type="entry name" value="HTH_1"/>
    <property type="match status" value="1"/>
</dbReference>
<dbReference type="CDD" id="cd05466">
    <property type="entry name" value="PBP2_LTTR_substrate"/>
    <property type="match status" value="1"/>
</dbReference>
<dbReference type="Proteomes" id="UP000320710">
    <property type="component" value="Unassembled WGS sequence"/>
</dbReference>
<comment type="similarity">
    <text evidence="1">Belongs to the LysR transcriptional regulatory family.</text>
</comment>
<dbReference type="Gene3D" id="1.10.10.10">
    <property type="entry name" value="Winged helix-like DNA-binding domain superfamily/Winged helix DNA-binding domain"/>
    <property type="match status" value="1"/>
</dbReference>
<gene>
    <name evidence="7" type="ORF">FHU12_4123</name>
</gene>
<dbReference type="PROSITE" id="PS50931">
    <property type="entry name" value="HTH_LYSR"/>
    <property type="match status" value="1"/>
</dbReference>
<dbReference type="SUPFAM" id="SSF53850">
    <property type="entry name" value="Periplasmic binding protein-like II"/>
    <property type="match status" value="1"/>
</dbReference>
<evidence type="ECO:0000313" key="8">
    <source>
        <dbReference type="Proteomes" id="UP000320710"/>
    </source>
</evidence>
<evidence type="ECO:0000256" key="4">
    <source>
        <dbReference type="ARBA" id="ARBA00023125"/>
    </source>
</evidence>
<dbReference type="InterPro" id="IPR036390">
    <property type="entry name" value="WH_DNA-bd_sf"/>
</dbReference>
<reference evidence="7 8" key="1">
    <citation type="submission" date="2019-06" db="EMBL/GenBank/DDBJ databases">
        <authorList>
            <person name="Deangelis K."/>
            <person name="Huntemann M."/>
            <person name="Clum A."/>
            <person name="Pillay M."/>
            <person name="Palaniappan K."/>
            <person name="Varghese N."/>
            <person name="Mikhailova N."/>
            <person name="Stamatis D."/>
            <person name="Reddy T."/>
            <person name="Daum C."/>
            <person name="Shapiro N."/>
            <person name="Ivanova N."/>
            <person name="Kyrpides N."/>
            <person name="Woyke T."/>
        </authorList>
    </citation>
    <scope>NUCLEOTIDE SEQUENCE [LARGE SCALE GENOMIC DNA]</scope>
    <source>
        <strain evidence="7 8">106R</strain>
    </source>
</reference>
<reference evidence="7 8" key="2">
    <citation type="submission" date="2019-07" db="EMBL/GenBank/DDBJ databases">
        <title>Investigation of anaerobic lignin degradation for improved lignocellulosic biofuels.</title>
        <authorList>
            <person name="Deangelis K.PhD."/>
        </authorList>
    </citation>
    <scope>NUCLEOTIDE SEQUENCE [LARGE SCALE GENOMIC DNA]</scope>
    <source>
        <strain evidence="7 8">106R</strain>
    </source>
</reference>
<keyword evidence="5" id="KW-0804">Transcription</keyword>
<dbReference type="InterPro" id="IPR005119">
    <property type="entry name" value="LysR_subst-bd"/>
</dbReference>
<dbReference type="InterPro" id="IPR036388">
    <property type="entry name" value="WH-like_DNA-bd_sf"/>
</dbReference>
<dbReference type="Pfam" id="PF03466">
    <property type="entry name" value="LysR_substrate"/>
    <property type="match status" value="1"/>
</dbReference>
<evidence type="ECO:0000256" key="1">
    <source>
        <dbReference type="ARBA" id="ARBA00009437"/>
    </source>
</evidence>
<evidence type="ECO:0000259" key="6">
    <source>
        <dbReference type="PROSITE" id="PS50931"/>
    </source>
</evidence>
<keyword evidence="4 7" id="KW-0238">DNA-binding</keyword>
<dbReference type="InterPro" id="IPR000847">
    <property type="entry name" value="LysR_HTH_N"/>
</dbReference>
<dbReference type="FunFam" id="1.10.10.10:FF:000001">
    <property type="entry name" value="LysR family transcriptional regulator"/>
    <property type="match status" value="1"/>
</dbReference>
<feature type="domain" description="HTH lysR-type" evidence="6">
    <location>
        <begin position="3"/>
        <end position="60"/>
    </location>
</feature>
<dbReference type="AlphaFoldDB" id="A0AA46K894"/>
<accession>A0AA46K894</accession>
<keyword evidence="3" id="KW-0805">Transcription regulation</keyword>
<organism evidence="7 8">
    <name type="scientific">Serratia marcescens</name>
    <dbReference type="NCBI Taxonomy" id="615"/>
    <lineage>
        <taxon>Bacteria</taxon>
        <taxon>Pseudomonadati</taxon>
        <taxon>Pseudomonadota</taxon>
        <taxon>Gammaproteobacteria</taxon>
        <taxon>Enterobacterales</taxon>
        <taxon>Yersiniaceae</taxon>
        <taxon>Serratia</taxon>
    </lineage>
</organism>
<comment type="caution">
    <text evidence="7">The sequence shown here is derived from an EMBL/GenBank/DDBJ whole genome shotgun (WGS) entry which is preliminary data.</text>
</comment>
<evidence type="ECO:0000256" key="2">
    <source>
        <dbReference type="ARBA" id="ARBA00022491"/>
    </source>
</evidence>
<dbReference type="RefSeq" id="WP_141971447.1">
    <property type="nucleotide sequence ID" value="NZ_VFMJ01000001.1"/>
</dbReference>
<dbReference type="EMBL" id="VFMJ01000001">
    <property type="protein sequence ID" value="TQI86491.1"/>
    <property type="molecule type" value="Genomic_DNA"/>
</dbReference>
<protein>
    <submittedName>
        <fullName evidence="7">DNA-binding transcriptional LysR family regulator</fullName>
    </submittedName>
</protein>
<dbReference type="PANTHER" id="PTHR30126:SF91">
    <property type="entry name" value="LYSR FAMILY TRANSCRIPTIONAL REGULATOR"/>
    <property type="match status" value="1"/>
</dbReference>
<proteinExistence type="inferred from homology"/>
<dbReference type="Gene3D" id="3.40.190.290">
    <property type="match status" value="1"/>
</dbReference>
<evidence type="ECO:0000256" key="3">
    <source>
        <dbReference type="ARBA" id="ARBA00023015"/>
    </source>
</evidence>
<dbReference type="SUPFAM" id="SSF46785">
    <property type="entry name" value="Winged helix' DNA-binding domain"/>
    <property type="match status" value="1"/>
</dbReference>
<dbReference type="PRINTS" id="PR00039">
    <property type="entry name" value="HTHLYSR"/>
</dbReference>
<dbReference type="PANTHER" id="PTHR30126">
    <property type="entry name" value="HTH-TYPE TRANSCRIPTIONAL REGULATOR"/>
    <property type="match status" value="1"/>
</dbReference>
<name>A0AA46K894_SERMA</name>
<sequence>MQWNLDQLRQFIAAAEHGSISAAARHLGKAQSAVSTAIGLLEADLGVELFDRTRHRVTLSDVGQLLLLEAQELLRQAQSLDQLALLLSDGGKAKLALAFDEALPYTAIGHLVHEISECFPYMELALFNGTANEVASYVDQKRADIAFHFDRGPLRNCFDQRYIGSLPQGIFVASGHSLLDEQPVARKDLARYRQLLIHAEDEQAIAYSPRLWRSDSFYCIAEMIADNLGWAILPVNIAKHESYLKSLRQVFCPSLVLPPLPVRMIWCHGGQLDPNTEWISTRFAELLKLST</sequence>
<keyword evidence="2" id="KW-0678">Repressor</keyword>
<evidence type="ECO:0000256" key="5">
    <source>
        <dbReference type="ARBA" id="ARBA00023163"/>
    </source>
</evidence>
<dbReference type="GO" id="GO:0003700">
    <property type="term" value="F:DNA-binding transcription factor activity"/>
    <property type="evidence" value="ECO:0007669"/>
    <property type="project" value="InterPro"/>
</dbReference>